<organism evidence="2 3">
    <name type="scientific">Anaerotruncus massiliensis</name>
    <name type="common">ex Liu et al. 2021</name>
    <dbReference type="NCBI Taxonomy" id="2321404"/>
    <lineage>
        <taxon>Bacteria</taxon>
        <taxon>Bacillati</taxon>
        <taxon>Bacillota</taxon>
        <taxon>Clostridia</taxon>
        <taxon>Eubacteriales</taxon>
        <taxon>Oscillospiraceae</taxon>
        <taxon>Anaerotruncus</taxon>
    </lineage>
</organism>
<dbReference type="RefSeq" id="WP_121587004.1">
    <property type="nucleotide sequence ID" value="NZ_RCHT01000014.1"/>
</dbReference>
<dbReference type="InterPro" id="IPR051158">
    <property type="entry name" value="Metallophosphoesterase_sf"/>
</dbReference>
<dbReference type="InterPro" id="IPR029052">
    <property type="entry name" value="Metallo-depent_PP-like"/>
</dbReference>
<gene>
    <name evidence="2" type="ORF">D4A47_08810</name>
</gene>
<dbReference type="Pfam" id="PF00149">
    <property type="entry name" value="Metallophos"/>
    <property type="match status" value="1"/>
</dbReference>
<dbReference type="PANTHER" id="PTHR31302">
    <property type="entry name" value="TRANSMEMBRANE PROTEIN WITH METALLOPHOSPHOESTERASE DOMAIN-RELATED"/>
    <property type="match status" value="1"/>
</dbReference>
<keyword evidence="3" id="KW-1185">Reference proteome</keyword>
<feature type="domain" description="Calcineurin-like phosphoesterase" evidence="1">
    <location>
        <begin position="2"/>
        <end position="196"/>
    </location>
</feature>
<dbReference type="GO" id="GO:0016787">
    <property type="term" value="F:hydrolase activity"/>
    <property type="evidence" value="ECO:0007669"/>
    <property type="project" value="InterPro"/>
</dbReference>
<dbReference type="EMBL" id="RCHT01000014">
    <property type="protein sequence ID" value="RLL10348.1"/>
    <property type="molecule type" value="Genomic_DNA"/>
</dbReference>
<dbReference type="PANTHER" id="PTHR31302:SF22">
    <property type="entry name" value="PHOSPHOESTERASE"/>
    <property type="match status" value="1"/>
</dbReference>
<evidence type="ECO:0000313" key="3">
    <source>
        <dbReference type="Proteomes" id="UP000276301"/>
    </source>
</evidence>
<dbReference type="AlphaFoldDB" id="A0A498CM56"/>
<dbReference type="InterPro" id="IPR014578">
    <property type="entry name" value="Pesterase_CT488"/>
</dbReference>
<name>A0A498CM56_9FIRM</name>
<comment type="caution">
    <text evidence="2">The sequence shown here is derived from an EMBL/GenBank/DDBJ whole genome shotgun (WGS) entry which is preliminary data.</text>
</comment>
<dbReference type="PIRSF" id="PIRSF033094">
    <property type="entry name" value="Pesterase_CT488"/>
    <property type="match status" value="1"/>
</dbReference>
<protein>
    <submittedName>
        <fullName evidence="2">Serine/threonine protein phosphatase</fullName>
    </submittedName>
</protein>
<dbReference type="Gene3D" id="3.60.21.10">
    <property type="match status" value="1"/>
</dbReference>
<dbReference type="InterPro" id="IPR004843">
    <property type="entry name" value="Calcineurin-like_PHP"/>
</dbReference>
<dbReference type="Proteomes" id="UP000276301">
    <property type="component" value="Unassembled WGS sequence"/>
</dbReference>
<reference evidence="2 3" key="1">
    <citation type="submission" date="2018-10" db="EMBL/GenBank/DDBJ databases">
        <title>Anaerotruncus faecis sp. nov., isolated from human feces.</title>
        <authorList>
            <person name="Wang Y.-J."/>
        </authorList>
    </citation>
    <scope>NUCLEOTIDE SEQUENCE [LARGE SCALE GENOMIC DNA]</scope>
    <source>
        <strain evidence="2 3">22A2-44</strain>
    </source>
</reference>
<sequence length="233" mass="26125">MAVYTIGDLHLSLTSGHPMDVFPGWENYVARIERAWRAKVVEGDTVVLPGDTSWGMSLEGALADFQFLEALPGRKILLKGNHDYWWSTRSKVHAFFSAHGLNTLEILHNNCVTADGIAVCGSRGWLFETGEAFDDKIINRECIRLELSIAEAEKTGLEPVVFLHYPPVYGESVSPQILDVLKKHGVRRCYYGHIHAEGCRWAIDGSYEGIRFRLVSGDYLKFDPVLVETGREG</sequence>
<evidence type="ECO:0000259" key="1">
    <source>
        <dbReference type="Pfam" id="PF00149"/>
    </source>
</evidence>
<dbReference type="SUPFAM" id="SSF56300">
    <property type="entry name" value="Metallo-dependent phosphatases"/>
    <property type="match status" value="1"/>
</dbReference>
<proteinExistence type="predicted"/>
<evidence type="ECO:0000313" key="2">
    <source>
        <dbReference type="EMBL" id="RLL10348.1"/>
    </source>
</evidence>
<accession>A0A498CM56</accession>